<keyword evidence="3" id="KW-0328">Glycosyltransferase</keyword>
<dbReference type="AlphaFoldDB" id="A0A0B2AYT2"/>
<feature type="domain" description="Glycosyltransferase 2-like" evidence="10">
    <location>
        <begin position="13"/>
        <end position="145"/>
    </location>
</feature>
<evidence type="ECO:0000256" key="2">
    <source>
        <dbReference type="ARBA" id="ARBA00022475"/>
    </source>
</evidence>
<evidence type="ECO:0000259" key="10">
    <source>
        <dbReference type="Pfam" id="PF00535"/>
    </source>
</evidence>
<keyword evidence="12" id="KW-1185">Reference proteome</keyword>
<keyword evidence="2" id="KW-1003">Cell membrane</keyword>
<evidence type="ECO:0000256" key="5">
    <source>
        <dbReference type="ARBA" id="ARBA00023136"/>
    </source>
</evidence>
<dbReference type="Pfam" id="PF00535">
    <property type="entry name" value="Glycos_transf_2"/>
    <property type="match status" value="1"/>
</dbReference>
<dbReference type="OrthoDB" id="9777873at2"/>
<evidence type="ECO:0000313" key="11">
    <source>
        <dbReference type="EMBL" id="PJJ56144.1"/>
    </source>
</evidence>
<evidence type="ECO:0000256" key="4">
    <source>
        <dbReference type="ARBA" id="ARBA00022679"/>
    </source>
</evidence>
<comment type="function">
    <text evidence="6">Catalyzes the glycosylation of 4,4'-diaponeurosporenoate, i.e. the esterification of glucose at the C1'' position with the carboxyl group of 4,4'-diaponeurosporenic acid, to form glycosyl-4,4'-diaponeurosporenoate. This is a step in the biosynthesis of staphyloxanthin, an orange pigment present in most staphylococci strains.</text>
</comment>
<comment type="subcellular location">
    <subcellularLocation>
        <location evidence="1">Cell membrane</location>
    </subcellularLocation>
</comment>
<organism evidence="11 12">
    <name type="scientific">Mumia flava</name>
    <dbReference type="NCBI Taxonomy" id="1348852"/>
    <lineage>
        <taxon>Bacteria</taxon>
        <taxon>Bacillati</taxon>
        <taxon>Actinomycetota</taxon>
        <taxon>Actinomycetes</taxon>
        <taxon>Propionibacteriales</taxon>
        <taxon>Nocardioidaceae</taxon>
        <taxon>Mumia</taxon>
    </lineage>
</organism>
<gene>
    <name evidence="11" type="ORF">CLV56_0348</name>
</gene>
<dbReference type="InterPro" id="IPR001173">
    <property type="entry name" value="Glyco_trans_2-like"/>
</dbReference>
<evidence type="ECO:0000256" key="9">
    <source>
        <dbReference type="ARBA" id="ARBA00040345"/>
    </source>
</evidence>
<dbReference type="PANTHER" id="PTHR43646:SF2">
    <property type="entry name" value="GLYCOSYLTRANSFERASE 2-LIKE DOMAIN-CONTAINING PROTEIN"/>
    <property type="match status" value="1"/>
</dbReference>
<dbReference type="Proteomes" id="UP000230842">
    <property type="component" value="Unassembled WGS sequence"/>
</dbReference>
<comment type="caution">
    <text evidence="11">The sequence shown here is derived from an EMBL/GenBank/DDBJ whole genome shotgun (WGS) entry which is preliminary data.</text>
</comment>
<dbReference type="PANTHER" id="PTHR43646">
    <property type="entry name" value="GLYCOSYLTRANSFERASE"/>
    <property type="match status" value="1"/>
</dbReference>
<name>A0A0B2AYT2_9ACTN</name>
<comment type="pathway">
    <text evidence="7">Carotenoid biosynthesis; staphyloxanthin biosynthesis; staphyloxanthin from farnesyl diphosphate: step 4/5.</text>
</comment>
<reference evidence="11 12" key="1">
    <citation type="submission" date="2017-11" db="EMBL/GenBank/DDBJ databases">
        <title>Genomic Encyclopedia of Archaeal and Bacterial Type Strains, Phase II (KMG-II): From Individual Species to Whole Genera.</title>
        <authorList>
            <person name="Goeker M."/>
        </authorList>
    </citation>
    <scope>NUCLEOTIDE SEQUENCE [LARGE SCALE GENOMIC DNA]</scope>
    <source>
        <strain evidence="11 12">DSM 27763</strain>
    </source>
</reference>
<keyword evidence="5" id="KW-0472">Membrane</keyword>
<dbReference type="SUPFAM" id="SSF53448">
    <property type="entry name" value="Nucleotide-diphospho-sugar transferases"/>
    <property type="match status" value="1"/>
</dbReference>
<evidence type="ECO:0000313" key="12">
    <source>
        <dbReference type="Proteomes" id="UP000230842"/>
    </source>
</evidence>
<dbReference type="Gene3D" id="3.90.550.10">
    <property type="entry name" value="Spore Coat Polysaccharide Biosynthesis Protein SpsA, Chain A"/>
    <property type="match status" value="1"/>
</dbReference>
<evidence type="ECO:0000256" key="3">
    <source>
        <dbReference type="ARBA" id="ARBA00022676"/>
    </source>
</evidence>
<dbReference type="RefSeq" id="WP_039368815.1">
    <property type="nucleotide sequence ID" value="NZ_PGEZ01000001.1"/>
</dbReference>
<dbReference type="CDD" id="cd00761">
    <property type="entry name" value="Glyco_tranf_GTA_type"/>
    <property type="match status" value="1"/>
</dbReference>
<keyword evidence="4 11" id="KW-0808">Transferase</keyword>
<dbReference type="GO" id="GO:0005886">
    <property type="term" value="C:plasma membrane"/>
    <property type="evidence" value="ECO:0007669"/>
    <property type="project" value="UniProtKB-SubCell"/>
</dbReference>
<sequence>MSLDAAAPEVVHVVVPVHDEEQRLGRCLTAIEQAVIRLHQATGIGARITVVLDRCRDGSAAVAARHDVDTVISGAGCVGVAREAGVDRVARLARGREHDRVWVAMTDADCLVGPGWLVRQHVLASDGFALVVGRVRPDPDEIDPALARSWDDRHRDGLHVHGANLGFTLAAHRLAGGFSALDEHEDVVFVRSAIAAGCRWTNQGSRVRTSARLRGRTNGGFAGYLRDLAAAPEAG</sequence>
<comment type="similarity">
    <text evidence="8">Belongs to the glycosyltransferase 2 family. CrtQ subfamily.</text>
</comment>
<evidence type="ECO:0000256" key="7">
    <source>
        <dbReference type="ARBA" id="ARBA00037904"/>
    </source>
</evidence>
<dbReference type="EMBL" id="PGEZ01000001">
    <property type="protein sequence ID" value="PJJ56144.1"/>
    <property type="molecule type" value="Genomic_DNA"/>
</dbReference>
<accession>A0A0B2AYT2</accession>
<proteinExistence type="inferred from homology"/>
<protein>
    <recommendedName>
        <fullName evidence="9">4,4'-diaponeurosporenoate glycosyltransferase</fullName>
    </recommendedName>
</protein>
<dbReference type="GO" id="GO:0016757">
    <property type="term" value="F:glycosyltransferase activity"/>
    <property type="evidence" value="ECO:0007669"/>
    <property type="project" value="UniProtKB-KW"/>
</dbReference>
<dbReference type="InterPro" id="IPR029044">
    <property type="entry name" value="Nucleotide-diphossugar_trans"/>
</dbReference>
<evidence type="ECO:0000256" key="1">
    <source>
        <dbReference type="ARBA" id="ARBA00004236"/>
    </source>
</evidence>
<evidence type="ECO:0000256" key="6">
    <source>
        <dbReference type="ARBA" id="ARBA00037281"/>
    </source>
</evidence>
<evidence type="ECO:0000256" key="8">
    <source>
        <dbReference type="ARBA" id="ARBA00038120"/>
    </source>
</evidence>